<dbReference type="AlphaFoldDB" id="A0A336JN18"/>
<gene>
    <name evidence="1" type="ORF">BJ125_110106</name>
    <name evidence="2" type="ORF">SAMN05892882_110106</name>
</gene>
<keyword evidence="4" id="KW-1185">Reference proteome</keyword>
<evidence type="ECO:0000313" key="3">
    <source>
        <dbReference type="Proteomes" id="UP000252631"/>
    </source>
</evidence>
<sequence length="187" mass="19525">MPPTALHPGISAGSQLSLPLATAAEIAVLSPCAETLATFARAWPGAGRLHTSDLASFAAQAVDRSLDSSLLRAILIVLPDQAHPCREAVEAITAFAGCRRIAFAVLASCELHEIPSELITNLPPTTLRRLNRLYAQRAGHAARAILMQLALAAGLSITAMDAPSGGTITDAEPPPSLLPELIEEAVR</sequence>
<dbReference type="Proteomes" id="UP000256343">
    <property type="component" value="Unassembled WGS sequence"/>
</dbReference>
<proteinExistence type="predicted"/>
<accession>A0A336JN18</accession>
<protein>
    <submittedName>
        <fullName evidence="2">Uncharacterized protein</fullName>
    </submittedName>
</protein>
<dbReference type="OrthoDB" id="8141098at2"/>
<evidence type="ECO:0000313" key="2">
    <source>
        <dbReference type="EMBL" id="SSW91137.1"/>
    </source>
</evidence>
<dbReference type="EMBL" id="QRDT01000010">
    <property type="protein sequence ID" value="RED34468.1"/>
    <property type="molecule type" value="Genomic_DNA"/>
</dbReference>
<evidence type="ECO:0000313" key="4">
    <source>
        <dbReference type="Proteomes" id="UP000256343"/>
    </source>
</evidence>
<reference evidence="2 3" key="1">
    <citation type="submission" date="2017-08" db="EMBL/GenBank/DDBJ databases">
        <authorList>
            <person name="de Groot N.N."/>
        </authorList>
    </citation>
    <scope>NUCLEOTIDE SEQUENCE [LARGE SCALE GENOMIC DNA]</scope>
    <source>
        <strain evidence="2 3">JA575</strain>
    </source>
</reference>
<evidence type="ECO:0000313" key="1">
    <source>
        <dbReference type="EMBL" id="RED34468.1"/>
    </source>
</evidence>
<organism evidence="2 3">
    <name type="scientific">Rhodopseudomonas pentothenatexigens</name>
    <dbReference type="NCBI Taxonomy" id="999699"/>
    <lineage>
        <taxon>Bacteria</taxon>
        <taxon>Pseudomonadati</taxon>
        <taxon>Pseudomonadota</taxon>
        <taxon>Alphaproteobacteria</taxon>
        <taxon>Hyphomicrobiales</taxon>
        <taxon>Nitrobacteraceae</taxon>
        <taxon>Rhodopseudomonas</taxon>
    </lineage>
</organism>
<name>A0A336JN18_9BRAD</name>
<reference evidence="1 4" key="2">
    <citation type="submission" date="2018-07" db="EMBL/GenBank/DDBJ databases">
        <title>Genomic Encyclopedia of Archaeal and Bacterial Type Strains, Phase II (KMG-II): from individual species to whole genera.</title>
        <authorList>
            <person name="Goeker M."/>
        </authorList>
    </citation>
    <scope>NUCLEOTIDE SEQUENCE [LARGE SCALE GENOMIC DNA]</scope>
    <source>
        <strain evidence="1 4">JA575</strain>
    </source>
</reference>
<dbReference type="EMBL" id="UFQQ01000010">
    <property type="protein sequence ID" value="SSW91137.1"/>
    <property type="molecule type" value="Genomic_DNA"/>
</dbReference>
<dbReference type="Proteomes" id="UP000252631">
    <property type="component" value="Unassembled WGS sequence"/>
</dbReference>